<reference evidence="1 2" key="1">
    <citation type="submission" date="2021-01" db="EMBL/GenBank/DDBJ databases">
        <title>Actinoplanes sp. nov. LDG1-06 isolated from lichen.</title>
        <authorList>
            <person name="Saeng-In P."/>
            <person name="Phongsopitanun W."/>
            <person name="Kanchanasin P."/>
            <person name="Yuki M."/>
            <person name="Kudo T."/>
            <person name="Ohkuma M."/>
            <person name="Tanasupawat S."/>
        </authorList>
    </citation>
    <scope>NUCLEOTIDE SEQUENCE [LARGE SCALE GENOMIC DNA]</scope>
    <source>
        <strain evidence="1 2">LDG1-06</strain>
    </source>
</reference>
<accession>A0ABS2A487</accession>
<keyword evidence="2" id="KW-1185">Reference proteome</keyword>
<proteinExistence type="predicted"/>
<evidence type="ECO:0000313" key="2">
    <source>
        <dbReference type="Proteomes" id="UP000632138"/>
    </source>
</evidence>
<name>A0ABS2A487_9ACTN</name>
<dbReference type="Proteomes" id="UP000632138">
    <property type="component" value="Unassembled WGS sequence"/>
</dbReference>
<sequence length="46" mass="5429">MVDREKWPLTREAIGPLADDLRMPARGDQIKVEWPNGPRDYDMEFL</sequence>
<protein>
    <submittedName>
        <fullName evidence="1">Uncharacterized protein</fullName>
    </submittedName>
</protein>
<dbReference type="EMBL" id="JAENHP010000001">
    <property type="protein sequence ID" value="MBM2614089.1"/>
    <property type="molecule type" value="Genomic_DNA"/>
</dbReference>
<organism evidence="1 2">
    <name type="scientific">Paractinoplanes ovalisporus</name>
    <dbReference type="NCBI Taxonomy" id="2810368"/>
    <lineage>
        <taxon>Bacteria</taxon>
        <taxon>Bacillati</taxon>
        <taxon>Actinomycetota</taxon>
        <taxon>Actinomycetes</taxon>
        <taxon>Micromonosporales</taxon>
        <taxon>Micromonosporaceae</taxon>
        <taxon>Paractinoplanes</taxon>
    </lineage>
</organism>
<comment type="caution">
    <text evidence="1">The sequence shown here is derived from an EMBL/GenBank/DDBJ whole genome shotgun (WGS) entry which is preliminary data.</text>
</comment>
<dbReference type="RefSeq" id="WP_203374010.1">
    <property type="nucleotide sequence ID" value="NZ_JAENHP010000001.1"/>
</dbReference>
<evidence type="ECO:0000313" key="1">
    <source>
        <dbReference type="EMBL" id="MBM2614089.1"/>
    </source>
</evidence>
<gene>
    <name evidence="1" type="ORF">JIG36_00780</name>
</gene>